<feature type="transmembrane region" description="Helical" evidence="1">
    <location>
        <begin position="12"/>
        <end position="35"/>
    </location>
</feature>
<dbReference type="RefSeq" id="WP_236999633.1">
    <property type="nucleotide sequence ID" value="NZ_JAKKOR010000014.1"/>
</dbReference>
<keyword evidence="1" id="KW-1133">Transmembrane helix</keyword>
<keyword evidence="1" id="KW-0812">Transmembrane</keyword>
<feature type="transmembrane region" description="Helical" evidence="1">
    <location>
        <begin position="77"/>
        <end position="99"/>
    </location>
</feature>
<name>A0ABS9IXY1_9ACTN</name>
<feature type="transmembrane region" description="Helical" evidence="1">
    <location>
        <begin position="47"/>
        <end position="65"/>
    </location>
</feature>
<evidence type="ECO:0000313" key="2">
    <source>
        <dbReference type="EMBL" id="MCF8590433.1"/>
    </source>
</evidence>
<dbReference type="EMBL" id="JAKKOR010000014">
    <property type="protein sequence ID" value="MCF8590433.1"/>
    <property type="molecule type" value="Genomic_DNA"/>
</dbReference>
<sequence>MYVRLTTSDSPADPAIHGVLAGAVSATLGISAHAFGGGFGDHGSPTSHLLILGALAVVVGVARAGQVQGRRRFTGSGWAATAAALVGGQAATHVALAMLGHGAVTPTVPMLVWHAVALPVAVGVLVVAERLARACGSTIAVVRRLADGPPTDGDVVPTAARPVTRRAYSILLQSATGVRGPPAMV</sequence>
<comment type="caution">
    <text evidence="2">The sequence shown here is derived from an EMBL/GenBank/DDBJ whole genome shotgun (WGS) entry which is preliminary data.</text>
</comment>
<keyword evidence="3" id="KW-1185">Reference proteome</keyword>
<evidence type="ECO:0000256" key="1">
    <source>
        <dbReference type="SAM" id="Phobius"/>
    </source>
</evidence>
<dbReference type="Proteomes" id="UP001200110">
    <property type="component" value="Unassembled WGS sequence"/>
</dbReference>
<proteinExistence type="predicted"/>
<organism evidence="2 3">
    <name type="scientific">Gordonia liuliyuniae</name>
    <dbReference type="NCBI Taxonomy" id="2911517"/>
    <lineage>
        <taxon>Bacteria</taxon>
        <taxon>Bacillati</taxon>
        <taxon>Actinomycetota</taxon>
        <taxon>Actinomycetes</taxon>
        <taxon>Mycobacteriales</taxon>
        <taxon>Gordoniaceae</taxon>
        <taxon>Gordonia</taxon>
    </lineage>
</organism>
<accession>A0ABS9IXY1</accession>
<gene>
    <name evidence="2" type="ORF">L5G33_18410</name>
</gene>
<evidence type="ECO:0000313" key="3">
    <source>
        <dbReference type="Proteomes" id="UP001200110"/>
    </source>
</evidence>
<protein>
    <submittedName>
        <fullName evidence="2">Uncharacterized protein</fullName>
    </submittedName>
</protein>
<reference evidence="2 3" key="1">
    <citation type="submission" date="2022-01" db="EMBL/GenBank/DDBJ databases">
        <authorList>
            <person name="Huang Y."/>
        </authorList>
    </citation>
    <scope>NUCLEOTIDE SEQUENCE [LARGE SCALE GENOMIC DNA]</scope>
    <source>
        <strain evidence="2 3">HY366</strain>
    </source>
</reference>
<keyword evidence="1" id="KW-0472">Membrane</keyword>
<feature type="transmembrane region" description="Helical" evidence="1">
    <location>
        <begin position="111"/>
        <end position="128"/>
    </location>
</feature>